<evidence type="ECO:0000256" key="3">
    <source>
        <dbReference type="ARBA" id="ARBA00022801"/>
    </source>
</evidence>
<organism evidence="5 6">
    <name type="scientific">Panicum virgatum</name>
    <name type="common">Blackwell switchgrass</name>
    <dbReference type="NCBI Taxonomy" id="38727"/>
    <lineage>
        <taxon>Eukaryota</taxon>
        <taxon>Viridiplantae</taxon>
        <taxon>Streptophyta</taxon>
        <taxon>Embryophyta</taxon>
        <taxon>Tracheophyta</taxon>
        <taxon>Spermatophyta</taxon>
        <taxon>Magnoliopsida</taxon>
        <taxon>Liliopsida</taxon>
        <taxon>Poales</taxon>
        <taxon>Poaceae</taxon>
        <taxon>PACMAD clade</taxon>
        <taxon>Panicoideae</taxon>
        <taxon>Panicodae</taxon>
        <taxon>Paniceae</taxon>
        <taxon>Panicinae</taxon>
        <taxon>Panicum</taxon>
        <taxon>Panicum sect. Hiantes</taxon>
    </lineage>
</organism>
<evidence type="ECO:0000259" key="4">
    <source>
        <dbReference type="PROSITE" id="PS50600"/>
    </source>
</evidence>
<dbReference type="Pfam" id="PF02902">
    <property type="entry name" value="Peptidase_C48"/>
    <property type="match status" value="1"/>
</dbReference>
<evidence type="ECO:0000313" key="6">
    <source>
        <dbReference type="Proteomes" id="UP000823388"/>
    </source>
</evidence>
<dbReference type="EMBL" id="CM029053">
    <property type="protein sequence ID" value="KAG2554200.1"/>
    <property type="molecule type" value="Genomic_DNA"/>
</dbReference>
<proteinExistence type="inferred from homology"/>
<reference evidence="5" key="1">
    <citation type="submission" date="2020-05" db="EMBL/GenBank/DDBJ databases">
        <title>WGS assembly of Panicum virgatum.</title>
        <authorList>
            <person name="Lovell J.T."/>
            <person name="Jenkins J."/>
            <person name="Shu S."/>
            <person name="Juenger T.E."/>
            <person name="Schmutz J."/>
        </authorList>
    </citation>
    <scope>NUCLEOTIDE SEQUENCE</scope>
    <source>
        <strain evidence="5">AP13</strain>
    </source>
</reference>
<keyword evidence="2" id="KW-0645">Protease</keyword>
<dbReference type="AlphaFoldDB" id="A0A8T0NXM9"/>
<dbReference type="InterPro" id="IPR038765">
    <property type="entry name" value="Papain-like_cys_pep_sf"/>
</dbReference>
<sequence>MNAALQSLYAEAAPKIPFKCSWGVSKVYNDVCMCSGRSARGNNRKALVINYKSTFAVLGDLVDLVKSEGRLKNTIAEVSINVLNGKNKRGATRFVMPLYVTTLLQNNQTEMASVKYAFQKDRNKLHHRQLIFFPVIQQLVENNEHSGHYFFIVLNLRNKRFELLDSLRTRGDAKLEDCCNKIMAGIKTLWGIHYGDTNHDIENYELVDIGVAKQTNNHDCDFHMLLHAEFWDGHYVYTFKEKDISNIRKILTHKWLNHFENDADWESILN</sequence>
<keyword evidence="6" id="KW-1185">Reference proteome</keyword>
<comment type="similarity">
    <text evidence="1">Belongs to the peptidase C48 family.</text>
</comment>
<accession>A0A8T0NXM9</accession>
<dbReference type="PANTHER" id="PTHR36479">
    <property type="entry name" value="ULP_PROTEASE DOMAIN-CONTAINING PROTEIN"/>
    <property type="match status" value="1"/>
</dbReference>
<dbReference type="InterPro" id="IPR003653">
    <property type="entry name" value="Peptidase_C48_C"/>
</dbReference>
<protein>
    <recommendedName>
        <fullName evidence="4">Ubiquitin-like protease family profile domain-containing protein</fullName>
    </recommendedName>
</protein>
<dbReference type="Proteomes" id="UP000823388">
    <property type="component" value="Chromosome 9K"/>
</dbReference>
<evidence type="ECO:0000256" key="2">
    <source>
        <dbReference type="ARBA" id="ARBA00022670"/>
    </source>
</evidence>
<keyword evidence="3" id="KW-0378">Hydrolase</keyword>
<dbReference type="SUPFAM" id="SSF54001">
    <property type="entry name" value="Cysteine proteinases"/>
    <property type="match status" value="1"/>
</dbReference>
<feature type="domain" description="Ubiquitin-like protease family profile" evidence="4">
    <location>
        <begin position="54"/>
        <end position="231"/>
    </location>
</feature>
<dbReference type="GO" id="GO:0006508">
    <property type="term" value="P:proteolysis"/>
    <property type="evidence" value="ECO:0007669"/>
    <property type="project" value="UniProtKB-KW"/>
</dbReference>
<dbReference type="PROSITE" id="PS50600">
    <property type="entry name" value="ULP_PROTEASE"/>
    <property type="match status" value="1"/>
</dbReference>
<gene>
    <name evidence="5" type="ORF">PVAP13_9KG647401</name>
</gene>
<comment type="caution">
    <text evidence="5">The sequence shown here is derived from an EMBL/GenBank/DDBJ whole genome shotgun (WGS) entry which is preliminary data.</text>
</comment>
<dbReference type="Gene3D" id="3.40.395.10">
    <property type="entry name" value="Adenoviral Proteinase, Chain A"/>
    <property type="match status" value="1"/>
</dbReference>
<evidence type="ECO:0000256" key="1">
    <source>
        <dbReference type="ARBA" id="ARBA00005234"/>
    </source>
</evidence>
<dbReference type="GO" id="GO:0008234">
    <property type="term" value="F:cysteine-type peptidase activity"/>
    <property type="evidence" value="ECO:0007669"/>
    <property type="project" value="InterPro"/>
</dbReference>
<dbReference type="PANTHER" id="PTHR36479:SF10">
    <property type="entry name" value="UBIQUITIN-LIKE PROTEASE FAMILY PROFILE DOMAIN-CONTAINING PROTEIN"/>
    <property type="match status" value="1"/>
</dbReference>
<name>A0A8T0NXM9_PANVG</name>
<evidence type="ECO:0000313" key="5">
    <source>
        <dbReference type="EMBL" id="KAG2554200.1"/>
    </source>
</evidence>